<organism evidence="2 3">
    <name type="scientific">Prosthecochloris ethylica</name>
    <dbReference type="NCBI Taxonomy" id="2743976"/>
    <lineage>
        <taxon>Bacteria</taxon>
        <taxon>Pseudomonadati</taxon>
        <taxon>Chlorobiota</taxon>
        <taxon>Chlorobiia</taxon>
        <taxon>Chlorobiales</taxon>
        <taxon>Chlorobiaceae</taxon>
        <taxon>Prosthecochloris</taxon>
    </lineage>
</organism>
<accession>A0ABR9XU37</accession>
<dbReference type="SUPFAM" id="SSF101082">
    <property type="entry name" value="Typo IV secretion system protein TraC"/>
    <property type="match status" value="1"/>
</dbReference>
<proteinExistence type="predicted"/>
<dbReference type="RefSeq" id="WP_175187652.1">
    <property type="nucleotide sequence ID" value="NZ_JABVZQ010000014.1"/>
</dbReference>
<protein>
    <submittedName>
        <fullName evidence="2">Conjugal transfer protein</fullName>
    </submittedName>
</protein>
<keyword evidence="3" id="KW-1185">Reference proteome</keyword>
<evidence type="ECO:0000313" key="3">
    <source>
        <dbReference type="Proteomes" id="UP000619838"/>
    </source>
</evidence>
<dbReference type="InterPro" id="IPR014158">
    <property type="entry name" value="T4SS_VirB5"/>
</dbReference>
<reference evidence="2 3" key="1">
    <citation type="journal article" date="2020" name="Microorganisms">
        <title>Simultaneous Genome Sequencing of Prosthecochloris ethylica and Desulfuromonas acetoxidans within a Syntrophic Mixture Reveals Unique Pili and Protein Interactions.</title>
        <authorList>
            <person name="Kyndt J.A."/>
            <person name="Van Beeumen J.J."/>
            <person name="Meyer T.E."/>
        </authorList>
    </citation>
    <scope>NUCLEOTIDE SEQUENCE [LARGE SCALE GENOMIC DNA]</scope>
    <source>
        <strain evidence="2 3">N3</strain>
    </source>
</reference>
<gene>
    <name evidence="2" type="ORF">INT08_10385</name>
</gene>
<dbReference type="EMBL" id="JADGII010000027">
    <property type="protein sequence ID" value="MBF0637576.1"/>
    <property type="molecule type" value="Genomic_DNA"/>
</dbReference>
<dbReference type="Proteomes" id="UP000619838">
    <property type="component" value="Unassembled WGS sequence"/>
</dbReference>
<name>A0ABR9XU37_9CHLB</name>
<feature type="coiled-coil region" evidence="1">
    <location>
        <begin position="52"/>
        <end position="79"/>
    </location>
</feature>
<evidence type="ECO:0000256" key="1">
    <source>
        <dbReference type="SAM" id="Coils"/>
    </source>
</evidence>
<sequence>MNVRRLSGCVALVLSVLLMSETGRGPRVALGAWPVIDVANLNRNTVTSVQMVQDVIHQVTQIENQIRQYEAQLRMLRRLDGSSFSEVSRILGANMRDLSSVLREMNGIGYDLGEIEHELDTLFPQGDEWSAIELEEYDDYYRKWNRELGESARTAMRAQAVIERTQEYTEEASEILSRSAAAEGHVEQLQVQNQMLGVVSGQIGDLTRTIAASERVAATAAAVSAKEREAEMRLSERLVEKWTDWDPGTPAFKDMPSMKY</sequence>
<comment type="caution">
    <text evidence="2">The sequence shown here is derived from an EMBL/GenBank/DDBJ whole genome shotgun (WGS) entry which is preliminary data.</text>
</comment>
<keyword evidence="1" id="KW-0175">Coiled coil</keyword>
<dbReference type="Pfam" id="PF07996">
    <property type="entry name" value="T4SS"/>
    <property type="match status" value="1"/>
</dbReference>
<evidence type="ECO:0000313" key="2">
    <source>
        <dbReference type="EMBL" id="MBF0637576.1"/>
    </source>
</evidence>